<proteinExistence type="inferred from homology"/>
<name>A0A454XQK5_PRIPA</name>
<comment type="subcellular location">
    <subcellularLocation>
        <location evidence="1">Membrane</location>
    </subcellularLocation>
    <subcellularLocation>
        <location evidence="4">Mitochondrion inner membrane</location>
    </subcellularLocation>
</comment>
<evidence type="ECO:0000313" key="6">
    <source>
        <dbReference type="Proteomes" id="UP000005239"/>
    </source>
</evidence>
<evidence type="ECO:0000256" key="4">
    <source>
        <dbReference type="RuleBase" id="RU366048"/>
    </source>
</evidence>
<dbReference type="PRINTS" id="PR00679">
    <property type="entry name" value="PROHIBITIN"/>
</dbReference>
<dbReference type="AlphaFoldDB" id="A0A454XQK5"/>
<reference evidence="5" key="2">
    <citation type="submission" date="2022-06" db="UniProtKB">
        <authorList>
            <consortium name="EnsemblMetazoa"/>
        </authorList>
    </citation>
    <scope>IDENTIFICATION</scope>
    <source>
        <strain evidence="5">PS312</strain>
    </source>
</reference>
<keyword evidence="6" id="KW-1185">Reference proteome</keyword>
<gene>
    <name evidence="5" type="primary">WBGene00279900</name>
</gene>
<organism evidence="5 6">
    <name type="scientific">Pristionchus pacificus</name>
    <name type="common">Parasitic nematode worm</name>
    <dbReference type="NCBI Taxonomy" id="54126"/>
    <lineage>
        <taxon>Eukaryota</taxon>
        <taxon>Metazoa</taxon>
        <taxon>Ecdysozoa</taxon>
        <taxon>Nematoda</taxon>
        <taxon>Chromadorea</taxon>
        <taxon>Rhabditida</taxon>
        <taxon>Rhabditina</taxon>
        <taxon>Diplogasteromorpha</taxon>
        <taxon>Diplogasteroidea</taxon>
        <taxon>Neodiplogasteridae</taxon>
        <taxon>Pristionchus</taxon>
    </lineage>
</organism>
<evidence type="ECO:0000313" key="5">
    <source>
        <dbReference type="EnsemblMetazoa" id="PPA41531.1"/>
    </source>
</evidence>
<accession>A0A8R1UVG2</accession>
<protein>
    <recommendedName>
        <fullName evidence="4">Prohibitin</fullName>
    </recommendedName>
</protein>
<comment type="similarity">
    <text evidence="2 4">Belongs to the prohibitin family.</text>
</comment>
<evidence type="ECO:0000256" key="1">
    <source>
        <dbReference type="ARBA" id="ARBA00004370"/>
    </source>
</evidence>
<evidence type="ECO:0000256" key="3">
    <source>
        <dbReference type="ARBA" id="ARBA00023136"/>
    </source>
</evidence>
<evidence type="ECO:0000256" key="2">
    <source>
        <dbReference type="ARBA" id="ARBA00009658"/>
    </source>
</evidence>
<dbReference type="PANTHER" id="PTHR23222">
    <property type="entry name" value="PROHIBITIN"/>
    <property type="match status" value="1"/>
</dbReference>
<keyword evidence="3" id="KW-0472">Membrane</keyword>
<dbReference type="EnsemblMetazoa" id="PPA41531.1">
    <property type="protein sequence ID" value="PPA41531.1"/>
    <property type="gene ID" value="WBGene00279900"/>
</dbReference>
<accession>A0A454XQK5</accession>
<sequence>MAEQGNEAKEQELDCSLEPEHLTKIYRTLGQNWEERRALDFNLILDDFSLTELTFSPQYSVAVKAKQVAAQEAPRASFVVERAK</sequence>
<dbReference type="Proteomes" id="UP000005239">
    <property type="component" value="Unassembled WGS sequence"/>
</dbReference>
<dbReference type="OrthoDB" id="275637at2759"/>
<dbReference type="PANTHER" id="PTHR23222:SF1">
    <property type="entry name" value="PROHIBITIN-2"/>
    <property type="match status" value="1"/>
</dbReference>
<dbReference type="InterPro" id="IPR000163">
    <property type="entry name" value="Prohibitin"/>
</dbReference>
<reference evidence="6" key="1">
    <citation type="journal article" date="2008" name="Nat. Genet.">
        <title>The Pristionchus pacificus genome provides a unique perspective on nematode lifestyle and parasitism.</title>
        <authorList>
            <person name="Dieterich C."/>
            <person name="Clifton S.W."/>
            <person name="Schuster L.N."/>
            <person name="Chinwalla A."/>
            <person name="Delehaunty K."/>
            <person name="Dinkelacker I."/>
            <person name="Fulton L."/>
            <person name="Fulton R."/>
            <person name="Godfrey J."/>
            <person name="Minx P."/>
            <person name="Mitreva M."/>
            <person name="Roeseler W."/>
            <person name="Tian H."/>
            <person name="Witte H."/>
            <person name="Yang S.P."/>
            <person name="Wilson R.K."/>
            <person name="Sommer R.J."/>
        </authorList>
    </citation>
    <scope>NUCLEOTIDE SEQUENCE [LARGE SCALE GENOMIC DNA]</scope>
    <source>
        <strain evidence="6">PS312</strain>
    </source>
</reference>
<keyword evidence="4" id="KW-0999">Mitochondrion inner membrane</keyword>
<keyword evidence="4" id="KW-0496">Mitochondrion</keyword>
<dbReference type="GO" id="GO:0005743">
    <property type="term" value="C:mitochondrial inner membrane"/>
    <property type="evidence" value="ECO:0007669"/>
    <property type="project" value="UniProtKB-SubCell"/>
</dbReference>